<protein>
    <submittedName>
        <fullName evidence="2">Phage protein</fullName>
    </submittedName>
</protein>
<evidence type="ECO:0000313" key="1">
    <source>
        <dbReference type="Proteomes" id="UP000095287"/>
    </source>
</evidence>
<reference evidence="2" key="1">
    <citation type="submission" date="2016-11" db="UniProtKB">
        <authorList>
            <consortium name="WormBaseParasite"/>
        </authorList>
    </citation>
    <scope>IDENTIFICATION</scope>
</reference>
<dbReference type="Proteomes" id="UP000095287">
    <property type="component" value="Unplaced"/>
</dbReference>
<sequence>MHTYANQYQFYVKQIGGHQCFSSDEWFRSDKTHLRKLCSVLAGWCPISPTSRRYTFPCFWANQKDLISSGNARATL</sequence>
<accession>A0A1I7XYI7</accession>
<dbReference type="WBParaSite" id="L893_g10615.t3">
    <property type="protein sequence ID" value="L893_g10615.t3"/>
    <property type="gene ID" value="L893_g10615"/>
</dbReference>
<evidence type="ECO:0000313" key="2">
    <source>
        <dbReference type="WBParaSite" id="L893_g10615.t3"/>
    </source>
</evidence>
<proteinExistence type="predicted"/>
<name>A0A1I7XYI7_9BILA</name>
<organism evidence="1 2">
    <name type="scientific">Steinernema glaseri</name>
    <dbReference type="NCBI Taxonomy" id="37863"/>
    <lineage>
        <taxon>Eukaryota</taxon>
        <taxon>Metazoa</taxon>
        <taxon>Ecdysozoa</taxon>
        <taxon>Nematoda</taxon>
        <taxon>Chromadorea</taxon>
        <taxon>Rhabditida</taxon>
        <taxon>Tylenchina</taxon>
        <taxon>Panagrolaimomorpha</taxon>
        <taxon>Strongyloidoidea</taxon>
        <taxon>Steinernematidae</taxon>
        <taxon>Steinernema</taxon>
    </lineage>
</organism>
<dbReference type="AlphaFoldDB" id="A0A1I7XYI7"/>
<keyword evidence="1" id="KW-1185">Reference proteome</keyword>